<evidence type="ECO:0000313" key="3">
    <source>
        <dbReference type="Proteomes" id="UP000094197"/>
    </source>
</evidence>
<reference evidence="2 3" key="1">
    <citation type="submission" date="2016-04" db="EMBL/GenBank/DDBJ databases">
        <title>Complete genome seqeunce of Leptospira alstonii serovar Room22.</title>
        <authorList>
            <person name="Nally J.E."/>
            <person name="Bayles D.O."/>
            <person name="Hurley D."/>
            <person name="Fanning S."/>
            <person name="McMahon B.J."/>
            <person name="Arent Z."/>
        </authorList>
    </citation>
    <scope>NUCLEOTIDE SEQUENCE [LARGE SCALE GENOMIC DNA]</scope>
    <source>
        <strain evidence="2 3">GWTS #1</strain>
    </source>
</reference>
<keyword evidence="3" id="KW-1185">Reference proteome</keyword>
<proteinExistence type="predicted"/>
<sequence>MNTCRKSVLGRILPTLILSIAGLVPAGSLFSQVTCTGQACSVIPSSITSQFNGLENEVRTKYLNEVVKSMADSALLTNINSSMMGPGTINRFQVGAGISGAGTKNDDIQIQYAGINLPNLPNGGASISPSFMAGVNLGWLTANGPSDQEEEKRSFLHRINIYVHGFQGKLGQGDLRSANSSASNDFKLAGNFNSFGATVRFQLIKERYTRLDFFGFTGLSLGLGFHSKTEELSMGYSPTSIPKVSFGPATGRWDADFQMDYKAKTQSLPIDIRTGVRLFYLLTIFAGAGISQNSGGSSMNLLVSGPFALTLDAAAAGLPYDFLKGYQNTSTGNLSIRTHGDAKVKDSVNYLIGGVELNLLTFKILVEGLVSEKFYSANVGVKFAL</sequence>
<dbReference type="EMBL" id="CP015217">
    <property type="protein sequence ID" value="AOP33861.1"/>
    <property type="molecule type" value="Genomic_DNA"/>
</dbReference>
<dbReference type="OrthoDB" id="340297at2"/>
<keyword evidence="1" id="KW-0732">Signal</keyword>
<feature type="signal peptide" evidence="1">
    <location>
        <begin position="1"/>
        <end position="26"/>
    </location>
</feature>
<dbReference type="NCBIfam" id="NF047512">
    <property type="entry name" value="LIC_11975_fam"/>
    <property type="match status" value="1"/>
</dbReference>
<accession>A0A1D7UWD0</accession>
<dbReference type="Proteomes" id="UP000094197">
    <property type="component" value="Chromosome 1"/>
</dbReference>
<dbReference type="RefSeq" id="WP_069607092.1">
    <property type="nucleotide sequence ID" value="NZ_CP015217.1"/>
</dbReference>
<evidence type="ECO:0000313" key="2">
    <source>
        <dbReference type="EMBL" id="AOP33861.1"/>
    </source>
</evidence>
<evidence type="ECO:0008006" key="4">
    <source>
        <dbReference type="Google" id="ProtNLM"/>
    </source>
</evidence>
<protein>
    <recommendedName>
        <fullName evidence="4">Autotransporter domain-containing protein</fullName>
    </recommendedName>
</protein>
<dbReference type="AlphaFoldDB" id="A0A1D7UWD0"/>
<name>A0A1D7UWD0_9LEPT</name>
<dbReference type="InterPro" id="IPR058232">
    <property type="entry name" value="Lsa36-like"/>
</dbReference>
<feature type="chain" id="PRO_5009100373" description="Autotransporter domain-containing protein" evidence="1">
    <location>
        <begin position="27"/>
        <end position="385"/>
    </location>
</feature>
<organism evidence="2 3">
    <name type="scientific">Leptospira tipperaryensis</name>
    <dbReference type="NCBI Taxonomy" id="2564040"/>
    <lineage>
        <taxon>Bacteria</taxon>
        <taxon>Pseudomonadati</taxon>
        <taxon>Spirochaetota</taxon>
        <taxon>Spirochaetia</taxon>
        <taxon>Leptospirales</taxon>
        <taxon>Leptospiraceae</taxon>
        <taxon>Leptospira</taxon>
    </lineage>
</organism>
<evidence type="ECO:0000256" key="1">
    <source>
        <dbReference type="SAM" id="SignalP"/>
    </source>
</evidence>
<dbReference type="KEGG" id="laj:A0128_08405"/>
<gene>
    <name evidence="2" type="ORF">A0128_08405</name>
</gene>